<sequence length="126" mass="13988">MTKAQEVFEKVEALIASGSSKADAFKKLAEEYGQPVNSIRGAYYTHSRQGDEPGSTKPRRTRRRETTAEDALNDAREALDRAMESIDREVEAARLRAEEAQAEYEALRDSAEAKKEAIAAKRDALA</sequence>
<accession>A0ABY5PBA2</accession>
<keyword evidence="3" id="KW-1185">Reference proteome</keyword>
<dbReference type="EMBL" id="CP088295">
    <property type="protein sequence ID" value="UUY01812.1"/>
    <property type="molecule type" value="Genomic_DNA"/>
</dbReference>
<protein>
    <recommendedName>
        <fullName evidence="4">KfrA N-terminal DNA-binding domain-containing protein</fullName>
    </recommendedName>
</protein>
<feature type="region of interest" description="Disordered" evidence="1">
    <location>
        <begin position="106"/>
        <end position="126"/>
    </location>
</feature>
<evidence type="ECO:0000313" key="3">
    <source>
        <dbReference type="Proteomes" id="UP001058860"/>
    </source>
</evidence>
<evidence type="ECO:0000256" key="1">
    <source>
        <dbReference type="SAM" id="MobiDB-lite"/>
    </source>
</evidence>
<evidence type="ECO:0008006" key="4">
    <source>
        <dbReference type="Google" id="ProtNLM"/>
    </source>
</evidence>
<dbReference type="Proteomes" id="UP001058860">
    <property type="component" value="Chromosome"/>
</dbReference>
<feature type="region of interest" description="Disordered" evidence="1">
    <location>
        <begin position="39"/>
        <end position="74"/>
    </location>
</feature>
<organism evidence="2 3">
    <name type="scientific">Svornostia abyssi</name>
    <dbReference type="NCBI Taxonomy" id="2898438"/>
    <lineage>
        <taxon>Bacteria</taxon>
        <taxon>Bacillati</taxon>
        <taxon>Actinomycetota</taxon>
        <taxon>Thermoleophilia</taxon>
        <taxon>Solirubrobacterales</taxon>
        <taxon>Baekduiaceae</taxon>
        <taxon>Svornostia</taxon>
    </lineage>
</organism>
<proteinExistence type="predicted"/>
<reference evidence="3" key="1">
    <citation type="submission" date="2021-11" db="EMBL/GenBank/DDBJ databases">
        <title>Cultivation dependent microbiological survey of springs from the worlds oldest radium mine currently devoted to the extraction of radon-saturated water.</title>
        <authorList>
            <person name="Kapinusova G."/>
            <person name="Smrhova T."/>
            <person name="Strejcek M."/>
            <person name="Suman J."/>
            <person name="Jani K."/>
            <person name="Pajer P."/>
            <person name="Uhlik O."/>
        </authorList>
    </citation>
    <scope>NUCLEOTIDE SEQUENCE [LARGE SCALE GENOMIC DNA]</scope>
    <source>
        <strain evidence="3">J379</strain>
    </source>
</reference>
<name>A0ABY5PBA2_9ACTN</name>
<dbReference type="RefSeq" id="WP_353862360.1">
    <property type="nucleotide sequence ID" value="NZ_CP088295.1"/>
</dbReference>
<gene>
    <name evidence="2" type="ORF">LRS13_13870</name>
</gene>
<evidence type="ECO:0000313" key="2">
    <source>
        <dbReference type="EMBL" id="UUY01812.1"/>
    </source>
</evidence>